<proteinExistence type="inferred from homology"/>
<evidence type="ECO:0000256" key="1">
    <source>
        <dbReference type="ARBA" id="ARBA00010577"/>
    </source>
</evidence>
<dbReference type="Pfam" id="PF03963">
    <property type="entry name" value="FlgD"/>
    <property type="match status" value="1"/>
</dbReference>
<dbReference type="EMBL" id="JAHLFH010000159">
    <property type="protein sequence ID" value="MBU3820200.1"/>
    <property type="molecule type" value="Genomic_DNA"/>
</dbReference>
<keyword evidence="2 3" id="KW-1005">Bacterial flagellum biogenesis</keyword>
<gene>
    <name evidence="4" type="ORF">H9864_07525</name>
</gene>
<protein>
    <recommendedName>
        <fullName evidence="3">Basal-body rod modification protein FlgD</fullName>
    </recommendedName>
</protein>
<evidence type="ECO:0000256" key="3">
    <source>
        <dbReference type="RuleBase" id="RU362076"/>
    </source>
</evidence>
<name>A0A9E2KKH0_9FIRM</name>
<evidence type="ECO:0000313" key="5">
    <source>
        <dbReference type="Proteomes" id="UP000824178"/>
    </source>
</evidence>
<dbReference type="AlphaFoldDB" id="A0A9E2KKH0"/>
<organism evidence="4 5">
    <name type="scientific">Candidatus Faecalibacterium intestinavium</name>
    <dbReference type="NCBI Taxonomy" id="2838580"/>
    <lineage>
        <taxon>Bacteria</taxon>
        <taxon>Bacillati</taxon>
        <taxon>Bacillota</taxon>
        <taxon>Clostridia</taxon>
        <taxon>Eubacteriales</taxon>
        <taxon>Oscillospiraceae</taxon>
        <taxon>Faecalibacterium</taxon>
    </lineage>
</organism>
<sequence>MSTELTSFPLERLYSANTYANSASSSPTAEELEALGYTVTDSSDVSDNIGLDFTDFLQLMVTQLQNQTIDNTADMSDMMNQLVQMSMVQMMTGVQTNLEALTEANTLSYAASLVGKTVTVGEYDENGAVKEVVGEVTGAGTYQDSPVIFVNDTMYPLSSIMAVGTLPEVPEASTLSSEVGEVVAGVADGVKDELTGQIVESLADQVPSSLSGAITSESIDAIKDALISGSTSAVTDVVTGVVTEVIKDKLTDVILDTVL</sequence>
<dbReference type="GO" id="GO:0044781">
    <property type="term" value="P:bacterial-type flagellum organization"/>
    <property type="evidence" value="ECO:0007669"/>
    <property type="project" value="UniProtKB-UniRule"/>
</dbReference>
<evidence type="ECO:0000313" key="4">
    <source>
        <dbReference type="EMBL" id="MBU3820200.1"/>
    </source>
</evidence>
<comment type="function">
    <text evidence="3">Required for flagellar hook formation. May act as a scaffolding protein.</text>
</comment>
<accession>A0A9E2KKH0</accession>
<reference evidence="4" key="1">
    <citation type="journal article" date="2021" name="PeerJ">
        <title>Extensive microbial diversity within the chicken gut microbiome revealed by metagenomics and culture.</title>
        <authorList>
            <person name="Gilroy R."/>
            <person name="Ravi A."/>
            <person name="Getino M."/>
            <person name="Pursley I."/>
            <person name="Horton D.L."/>
            <person name="Alikhan N.F."/>
            <person name="Baker D."/>
            <person name="Gharbi K."/>
            <person name="Hall N."/>
            <person name="Watson M."/>
            <person name="Adriaenssens E.M."/>
            <person name="Foster-Nyarko E."/>
            <person name="Jarju S."/>
            <person name="Secka A."/>
            <person name="Antonio M."/>
            <person name="Oren A."/>
            <person name="Chaudhuri R.R."/>
            <person name="La Ragione R."/>
            <person name="Hildebrand F."/>
            <person name="Pallen M.J."/>
        </authorList>
    </citation>
    <scope>NUCLEOTIDE SEQUENCE</scope>
    <source>
        <strain evidence="4">742</strain>
    </source>
</reference>
<comment type="similarity">
    <text evidence="1 3">Belongs to the FlgD family.</text>
</comment>
<comment type="caution">
    <text evidence="4">The sequence shown here is derived from an EMBL/GenBank/DDBJ whole genome shotgun (WGS) entry which is preliminary data.</text>
</comment>
<dbReference type="InterPro" id="IPR005648">
    <property type="entry name" value="FlgD"/>
</dbReference>
<reference evidence="4" key="2">
    <citation type="submission" date="2021-04" db="EMBL/GenBank/DDBJ databases">
        <authorList>
            <person name="Gilroy R."/>
        </authorList>
    </citation>
    <scope>NUCLEOTIDE SEQUENCE</scope>
    <source>
        <strain evidence="4">742</strain>
    </source>
</reference>
<dbReference type="Proteomes" id="UP000824178">
    <property type="component" value="Unassembled WGS sequence"/>
</dbReference>
<evidence type="ECO:0000256" key="2">
    <source>
        <dbReference type="ARBA" id="ARBA00022795"/>
    </source>
</evidence>